<comment type="caution">
    <text evidence="1">The sequence shown here is derived from an EMBL/GenBank/DDBJ whole genome shotgun (WGS) entry which is preliminary data.</text>
</comment>
<proteinExistence type="predicted"/>
<dbReference type="AlphaFoldDB" id="A0A1D1VY26"/>
<dbReference type="Proteomes" id="UP000186922">
    <property type="component" value="Unassembled WGS sequence"/>
</dbReference>
<protein>
    <submittedName>
        <fullName evidence="1">Uncharacterized protein</fullName>
    </submittedName>
</protein>
<organism evidence="1 2">
    <name type="scientific">Ramazzottius varieornatus</name>
    <name type="common">Water bear</name>
    <name type="synonym">Tardigrade</name>
    <dbReference type="NCBI Taxonomy" id="947166"/>
    <lineage>
        <taxon>Eukaryota</taxon>
        <taxon>Metazoa</taxon>
        <taxon>Ecdysozoa</taxon>
        <taxon>Tardigrada</taxon>
        <taxon>Eutardigrada</taxon>
        <taxon>Parachela</taxon>
        <taxon>Hypsibioidea</taxon>
        <taxon>Ramazzottiidae</taxon>
        <taxon>Ramazzottius</taxon>
    </lineage>
</organism>
<evidence type="ECO:0000313" key="1">
    <source>
        <dbReference type="EMBL" id="GAV05866.1"/>
    </source>
</evidence>
<reference evidence="1 2" key="1">
    <citation type="journal article" date="2016" name="Nat. Commun.">
        <title>Extremotolerant tardigrade genome and improved radiotolerance of human cultured cells by tardigrade-unique protein.</title>
        <authorList>
            <person name="Hashimoto T."/>
            <person name="Horikawa D.D."/>
            <person name="Saito Y."/>
            <person name="Kuwahara H."/>
            <person name="Kozuka-Hata H."/>
            <person name="Shin-I T."/>
            <person name="Minakuchi Y."/>
            <person name="Ohishi K."/>
            <person name="Motoyama A."/>
            <person name="Aizu T."/>
            <person name="Enomoto A."/>
            <person name="Kondo K."/>
            <person name="Tanaka S."/>
            <person name="Hara Y."/>
            <person name="Koshikawa S."/>
            <person name="Sagara H."/>
            <person name="Miura T."/>
            <person name="Yokobori S."/>
            <person name="Miyagawa K."/>
            <person name="Suzuki Y."/>
            <person name="Kubo T."/>
            <person name="Oyama M."/>
            <person name="Kohara Y."/>
            <person name="Fujiyama A."/>
            <person name="Arakawa K."/>
            <person name="Katayama T."/>
            <person name="Toyoda A."/>
            <person name="Kunieda T."/>
        </authorList>
    </citation>
    <scope>NUCLEOTIDE SEQUENCE [LARGE SCALE GENOMIC DNA]</scope>
    <source>
        <strain evidence="1 2">YOKOZUNA-1</strain>
    </source>
</reference>
<name>A0A1D1VY26_RAMVA</name>
<sequence length="105" mass="11726">MLSPGRPAPALENSREYFLSSCFSLFGNLACLSISTLQRFPNLLDLAAVLSPVDYSYQRAYYERAAPASSLPRDGDIGRLTRFGKTGKELFIQRLFATTYRLPVV</sequence>
<gene>
    <name evidence="1" type="primary">RvY_15930-1</name>
    <name evidence="1" type="synonym">RvY_15930.1</name>
    <name evidence="1" type="ORF">RvY_15930</name>
</gene>
<keyword evidence="2" id="KW-1185">Reference proteome</keyword>
<accession>A0A1D1VY26</accession>
<dbReference type="EMBL" id="BDGG01000012">
    <property type="protein sequence ID" value="GAV05866.1"/>
    <property type="molecule type" value="Genomic_DNA"/>
</dbReference>
<evidence type="ECO:0000313" key="2">
    <source>
        <dbReference type="Proteomes" id="UP000186922"/>
    </source>
</evidence>